<evidence type="ECO:0000313" key="3">
    <source>
        <dbReference type="Proteomes" id="UP000016922"/>
    </source>
</evidence>
<dbReference type="KEGG" id="glz:GLAREA_03176"/>
<keyword evidence="3" id="KW-1185">Reference proteome</keyword>
<organism evidence="2 3">
    <name type="scientific">Glarea lozoyensis (strain ATCC 20868 / MF5171)</name>
    <dbReference type="NCBI Taxonomy" id="1116229"/>
    <lineage>
        <taxon>Eukaryota</taxon>
        <taxon>Fungi</taxon>
        <taxon>Dikarya</taxon>
        <taxon>Ascomycota</taxon>
        <taxon>Pezizomycotina</taxon>
        <taxon>Leotiomycetes</taxon>
        <taxon>Helotiales</taxon>
        <taxon>Helotiaceae</taxon>
        <taxon>Glarea</taxon>
    </lineage>
</organism>
<dbReference type="STRING" id="1116229.S3D5B7"/>
<gene>
    <name evidence="2" type="ORF">GLAREA_03176</name>
</gene>
<accession>S3D5B7</accession>
<dbReference type="AlphaFoldDB" id="S3D5B7"/>
<protein>
    <recommendedName>
        <fullName evidence="1">Heterokaryon incompatibility domain-containing protein</fullName>
    </recommendedName>
</protein>
<dbReference type="InterPro" id="IPR010730">
    <property type="entry name" value="HET"/>
</dbReference>
<dbReference type="PANTHER" id="PTHR33112:SF10">
    <property type="entry name" value="TOL"/>
    <property type="match status" value="1"/>
</dbReference>
<evidence type="ECO:0000259" key="1">
    <source>
        <dbReference type="Pfam" id="PF06985"/>
    </source>
</evidence>
<sequence length="572" mass="64547">MANLGESGVSLPELSTDHKSYRGIVLCRYCAPLRNVKTLLESQPPRNGIGHYWTYAAIKESADGGCRLCQVILDPNNHRYSPPADIETWEEMEYKIGFYRDEFGGGSNMLMVTWYRTEERCAGIAPCPSLIFYLRLFTAADDPLAEVYLSRPLHRATSSDSCFGMVETWIDRCRNEHESCVWPDSGPLPTRVIDVGLTNDATPYLLISNGNIGHWATLSYSWGSQLPFKTTLDNLEERKTGFPPDQLSPLFGDVIKLVRRLKIRYLWIDALCIVQDSTDDWSRESSKMHQIYAEACINITAACSTGSSDGLFATDLISGSAREFYRTVSSYYAPRPNLGADQGLQNSISQPMRYWYDGINRFRGRHITYGQDRLPAIAGVAKRVQQRTRYTYKAGLWLEDIHRGLLWKTTTSSQRCPTTRAPSWSWASMTGCLTSELFDPPLWVYAEGYQATIDDIKVKCNADDPFSFVTSASLTLTSLCQIVPRSEYSISLEKRLQFNIELDDPSVALQNDLLCVHIAMFRLCWPDEDAAIHALLLEGTGVENEYTRIGLAMIPEYADNEGDWSTRTVTIV</sequence>
<dbReference type="Pfam" id="PF06985">
    <property type="entry name" value="HET"/>
    <property type="match status" value="1"/>
</dbReference>
<dbReference type="PANTHER" id="PTHR33112">
    <property type="entry name" value="DOMAIN PROTEIN, PUTATIVE-RELATED"/>
    <property type="match status" value="1"/>
</dbReference>
<dbReference type="EMBL" id="KE145370">
    <property type="protein sequence ID" value="EPE27261.1"/>
    <property type="molecule type" value="Genomic_DNA"/>
</dbReference>
<dbReference type="RefSeq" id="XP_008086451.1">
    <property type="nucleotide sequence ID" value="XM_008088260.1"/>
</dbReference>
<dbReference type="OMA" id="EACINIT"/>
<dbReference type="HOGENOM" id="CLU_002639_2_12_1"/>
<dbReference type="OrthoDB" id="5362512at2759"/>
<evidence type="ECO:0000313" key="2">
    <source>
        <dbReference type="EMBL" id="EPE27261.1"/>
    </source>
</evidence>
<proteinExistence type="predicted"/>
<name>S3D5B7_GLAL2</name>
<feature type="domain" description="Heterokaryon incompatibility" evidence="1">
    <location>
        <begin position="215"/>
        <end position="327"/>
    </location>
</feature>
<reference evidence="2 3" key="1">
    <citation type="journal article" date="2013" name="BMC Genomics">
        <title>Genomics-driven discovery of the pneumocandin biosynthetic gene cluster in the fungus Glarea lozoyensis.</title>
        <authorList>
            <person name="Chen L."/>
            <person name="Yue Q."/>
            <person name="Zhang X."/>
            <person name="Xiang M."/>
            <person name="Wang C."/>
            <person name="Li S."/>
            <person name="Che Y."/>
            <person name="Ortiz-Lopez F.J."/>
            <person name="Bills G.F."/>
            <person name="Liu X."/>
            <person name="An Z."/>
        </authorList>
    </citation>
    <scope>NUCLEOTIDE SEQUENCE [LARGE SCALE GENOMIC DNA]</scope>
    <source>
        <strain evidence="3">ATCC 20868 / MF5171</strain>
    </source>
</reference>
<dbReference type="GeneID" id="19462231"/>
<dbReference type="Proteomes" id="UP000016922">
    <property type="component" value="Unassembled WGS sequence"/>
</dbReference>